<organism evidence="2 3">
    <name type="scientific">Myotis myotis</name>
    <name type="common">Greater mouse-eared bat</name>
    <name type="synonym">Vespertilio myotis</name>
    <dbReference type="NCBI Taxonomy" id="51298"/>
    <lineage>
        <taxon>Eukaryota</taxon>
        <taxon>Metazoa</taxon>
        <taxon>Chordata</taxon>
        <taxon>Craniata</taxon>
        <taxon>Vertebrata</taxon>
        <taxon>Euteleostomi</taxon>
        <taxon>Mammalia</taxon>
        <taxon>Eutheria</taxon>
        <taxon>Laurasiatheria</taxon>
        <taxon>Chiroptera</taxon>
        <taxon>Yangochiroptera</taxon>
        <taxon>Vespertilionidae</taxon>
        <taxon>Myotis</taxon>
    </lineage>
</organism>
<evidence type="ECO:0000313" key="3">
    <source>
        <dbReference type="Proteomes" id="UP000527355"/>
    </source>
</evidence>
<proteinExistence type="predicted"/>
<keyword evidence="1" id="KW-0472">Membrane</keyword>
<feature type="transmembrane region" description="Helical" evidence="1">
    <location>
        <begin position="75"/>
        <end position="94"/>
    </location>
</feature>
<evidence type="ECO:0000256" key="1">
    <source>
        <dbReference type="SAM" id="Phobius"/>
    </source>
</evidence>
<dbReference type="AlphaFoldDB" id="A0A7J7V3Y7"/>
<sequence>MVGWSALSSDRAHPLFSAHTAELPPDPQQGACRFAPGFSLMSCLCKSRLWERHKMNTKTQVQAWPANAGCMSWDLVSVAAVVILFYCISIMYTYKSPWTRLVHSCPRRQQKPRASGWVRFWVLSAREILRHLYLKFFCTYLKLKFN</sequence>
<dbReference type="EMBL" id="JABWUV010000011">
    <property type="protein sequence ID" value="KAF6319782.1"/>
    <property type="molecule type" value="Genomic_DNA"/>
</dbReference>
<protein>
    <submittedName>
        <fullName evidence="2">Uncharacterized protein</fullName>
    </submittedName>
</protein>
<comment type="caution">
    <text evidence="2">The sequence shown here is derived from an EMBL/GenBank/DDBJ whole genome shotgun (WGS) entry which is preliminary data.</text>
</comment>
<accession>A0A7J7V3Y7</accession>
<gene>
    <name evidence="2" type="ORF">mMyoMyo1_008519</name>
</gene>
<name>A0A7J7V3Y7_MYOMY</name>
<evidence type="ECO:0000313" key="2">
    <source>
        <dbReference type="EMBL" id="KAF6319782.1"/>
    </source>
</evidence>
<reference evidence="2 3" key="1">
    <citation type="journal article" date="2020" name="Nature">
        <title>Six reference-quality genomes reveal evolution of bat adaptations.</title>
        <authorList>
            <person name="Jebb D."/>
            <person name="Huang Z."/>
            <person name="Pippel M."/>
            <person name="Hughes G.M."/>
            <person name="Lavrichenko K."/>
            <person name="Devanna P."/>
            <person name="Winkler S."/>
            <person name="Jermiin L.S."/>
            <person name="Skirmuntt E.C."/>
            <person name="Katzourakis A."/>
            <person name="Burkitt-Gray L."/>
            <person name="Ray D.A."/>
            <person name="Sullivan K.A.M."/>
            <person name="Roscito J.G."/>
            <person name="Kirilenko B.M."/>
            <person name="Davalos L.M."/>
            <person name="Corthals A.P."/>
            <person name="Power M.L."/>
            <person name="Jones G."/>
            <person name="Ransome R.D."/>
            <person name="Dechmann D.K.N."/>
            <person name="Locatelli A.G."/>
            <person name="Puechmaille S.J."/>
            <person name="Fedrigo O."/>
            <person name="Jarvis E.D."/>
            <person name="Hiller M."/>
            <person name="Vernes S.C."/>
            <person name="Myers E.W."/>
            <person name="Teeling E.C."/>
        </authorList>
    </citation>
    <scope>NUCLEOTIDE SEQUENCE [LARGE SCALE GENOMIC DNA]</scope>
    <source>
        <strain evidence="2">MMyoMyo1</strain>
        <tissue evidence="2">Flight muscle</tissue>
    </source>
</reference>
<dbReference type="Proteomes" id="UP000527355">
    <property type="component" value="Unassembled WGS sequence"/>
</dbReference>
<keyword evidence="1" id="KW-0812">Transmembrane</keyword>
<keyword evidence="1" id="KW-1133">Transmembrane helix</keyword>
<keyword evidence="3" id="KW-1185">Reference proteome</keyword>